<name>B8ERY7_METSB</name>
<evidence type="ECO:0000313" key="1">
    <source>
        <dbReference type="EMBL" id="ACK51685.1"/>
    </source>
</evidence>
<gene>
    <name evidence="1" type="ordered locus">Msil_2765</name>
</gene>
<dbReference type="EMBL" id="CP001280">
    <property type="protein sequence ID" value="ACK51685.1"/>
    <property type="molecule type" value="Genomic_DNA"/>
</dbReference>
<proteinExistence type="predicted"/>
<dbReference type="Proteomes" id="UP000002257">
    <property type="component" value="Chromosome"/>
</dbReference>
<dbReference type="HOGENOM" id="CLU_2807570_0_0_5"/>
<dbReference type="KEGG" id="msl:Msil_2765"/>
<protein>
    <submittedName>
        <fullName evidence="1">Uncharacterized protein</fullName>
    </submittedName>
</protein>
<keyword evidence="2" id="KW-1185">Reference proteome</keyword>
<reference evidence="1 2" key="1">
    <citation type="journal article" date="2010" name="J. Bacteriol.">
        <title>Complete genome sequence of the aerobic facultative methanotroph Methylocella silvestris BL2.</title>
        <authorList>
            <person name="Chen Y."/>
            <person name="Crombie A."/>
            <person name="Rahman M.T."/>
            <person name="Dedysh S.N."/>
            <person name="Liesack W."/>
            <person name="Stott M.B."/>
            <person name="Alam M."/>
            <person name="Theisen A.R."/>
            <person name="Murrell J.C."/>
            <person name="Dunfield P.F."/>
        </authorList>
    </citation>
    <scope>NUCLEOTIDE SEQUENCE [LARGE SCALE GENOMIC DNA]</scope>
    <source>
        <strain evidence="2">DSM 15510 / CIP 108128 / LMG 27833 / NCIMB 13906 / BL2</strain>
    </source>
</reference>
<sequence length="67" mass="7329">MAQKCEGRRAWDAAGLGIGQLLGGVDCSELKRSRVESQQRFLISRVCVGRNCAPLVAELAFPIRRAI</sequence>
<accession>B8ERY7</accession>
<dbReference type="AlphaFoldDB" id="B8ERY7"/>
<dbReference type="STRING" id="395965.Msil_2765"/>
<evidence type="ECO:0000313" key="2">
    <source>
        <dbReference type="Proteomes" id="UP000002257"/>
    </source>
</evidence>
<organism evidence="1 2">
    <name type="scientific">Methylocella silvestris (strain DSM 15510 / CIP 108128 / LMG 27833 / NCIMB 13906 / BL2)</name>
    <dbReference type="NCBI Taxonomy" id="395965"/>
    <lineage>
        <taxon>Bacteria</taxon>
        <taxon>Pseudomonadati</taxon>
        <taxon>Pseudomonadota</taxon>
        <taxon>Alphaproteobacteria</taxon>
        <taxon>Hyphomicrobiales</taxon>
        <taxon>Beijerinckiaceae</taxon>
        <taxon>Methylocella</taxon>
    </lineage>
</organism>